<accession>A0A7S1TGZ9</accession>
<protein>
    <submittedName>
        <fullName evidence="1">Uncharacterized protein</fullName>
    </submittedName>
</protein>
<reference evidence="1" key="1">
    <citation type="submission" date="2021-01" db="EMBL/GenBank/DDBJ databases">
        <authorList>
            <person name="Corre E."/>
            <person name="Pelletier E."/>
            <person name="Niang G."/>
            <person name="Scheremetjew M."/>
            <person name="Finn R."/>
            <person name="Kale V."/>
            <person name="Holt S."/>
            <person name="Cochrane G."/>
            <person name="Meng A."/>
            <person name="Brown T."/>
            <person name="Cohen L."/>
        </authorList>
    </citation>
    <scope>NUCLEOTIDE SEQUENCE</scope>
    <source>
        <strain evidence="1">SAG 36.94</strain>
    </source>
</reference>
<sequence length="182" mass="20753">MGEEWNMGKVVVLNEWGGGRRGFCGEMMRVGVCFVGWYGGGSGRSQVGGSIQRLCMPGAVRRKAVEGDWEDDVVWEEVMSEGSEEMSVYSRRKQGGFPGELLPFDVRVISPPPRDLGSFRLDPRIHRGDVLDYKGASYIVRRVRMHFAYRQGRFHMTKKTAEVKSLSRKMMDEFLDQLYRSS</sequence>
<dbReference type="PANTHER" id="PTHR36397">
    <property type="entry name" value="OSJNBA0081L15.1 PROTEIN"/>
    <property type="match status" value="1"/>
</dbReference>
<organism evidence="1">
    <name type="scientific">Compsopogon caeruleus</name>
    <dbReference type="NCBI Taxonomy" id="31354"/>
    <lineage>
        <taxon>Eukaryota</taxon>
        <taxon>Rhodophyta</taxon>
        <taxon>Compsopogonophyceae</taxon>
        <taxon>Compsopogonales</taxon>
        <taxon>Compsopogonaceae</taxon>
        <taxon>Compsopogon</taxon>
    </lineage>
</organism>
<gene>
    <name evidence="1" type="ORF">CCAE0312_LOCUS7878</name>
</gene>
<evidence type="ECO:0000313" key="1">
    <source>
        <dbReference type="EMBL" id="CAD9235787.1"/>
    </source>
</evidence>
<dbReference type="EMBL" id="HBGH01014207">
    <property type="protein sequence ID" value="CAD9235787.1"/>
    <property type="molecule type" value="Transcribed_RNA"/>
</dbReference>
<dbReference type="PANTHER" id="PTHR36397:SF1">
    <property type="entry name" value="OS04G0482900 PROTEIN"/>
    <property type="match status" value="1"/>
</dbReference>
<name>A0A7S1TGZ9_9RHOD</name>
<dbReference type="AlphaFoldDB" id="A0A7S1TGZ9"/>
<proteinExistence type="predicted"/>